<evidence type="ECO:0000256" key="17">
    <source>
        <dbReference type="SAM" id="Phobius"/>
    </source>
</evidence>
<dbReference type="Pfam" id="PF02518">
    <property type="entry name" value="HATPase_c"/>
    <property type="match status" value="1"/>
</dbReference>
<gene>
    <name evidence="20" type="ORF">E2493_05280</name>
</gene>
<dbReference type="Proteomes" id="UP000298213">
    <property type="component" value="Unassembled WGS sequence"/>
</dbReference>
<evidence type="ECO:0000259" key="19">
    <source>
        <dbReference type="PROSITE" id="PS50110"/>
    </source>
</evidence>
<comment type="catalytic activity">
    <reaction evidence="1">
        <text>ATP + protein L-histidine = ADP + protein N-phospho-L-histidine.</text>
        <dbReference type="EC" id="2.7.13.3"/>
    </reaction>
</comment>
<dbReference type="FunFam" id="1.10.287.130:FF:000002">
    <property type="entry name" value="Two-component osmosensing histidine kinase"/>
    <property type="match status" value="1"/>
</dbReference>
<evidence type="ECO:0000256" key="14">
    <source>
        <dbReference type="ARBA" id="ARBA00064003"/>
    </source>
</evidence>
<name>A0A4Y8ZXN8_9SPHN</name>
<dbReference type="Gene3D" id="1.10.287.130">
    <property type="match status" value="1"/>
</dbReference>
<dbReference type="SMART" id="SM00388">
    <property type="entry name" value="HisKA"/>
    <property type="match status" value="1"/>
</dbReference>
<dbReference type="PANTHER" id="PTHR45339">
    <property type="entry name" value="HYBRID SIGNAL TRANSDUCTION HISTIDINE KINASE J"/>
    <property type="match status" value="1"/>
</dbReference>
<evidence type="ECO:0000256" key="16">
    <source>
        <dbReference type="PROSITE-ProRule" id="PRU00169"/>
    </source>
</evidence>
<keyword evidence="5 16" id="KW-0597">Phosphoprotein</keyword>
<keyword evidence="9" id="KW-0418">Kinase</keyword>
<evidence type="ECO:0000256" key="1">
    <source>
        <dbReference type="ARBA" id="ARBA00000085"/>
    </source>
</evidence>
<dbReference type="GO" id="GO:0000155">
    <property type="term" value="F:phosphorelay sensor kinase activity"/>
    <property type="evidence" value="ECO:0007669"/>
    <property type="project" value="InterPro"/>
</dbReference>
<dbReference type="CDD" id="cd00082">
    <property type="entry name" value="HisKA"/>
    <property type="match status" value="1"/>
</dbReference>
<accession>A0A4Y8ZXN8</accession>
<evidence type="ECO:0000259" key="18">
    <source>
        <dbReference type="PROSITE" id="PS50109"/>
    </source>
</evidence>
<dbReference type="InterPro" id="IPR011006">
    <property type="entry name" value="CheY-like_superfamily"/>
</dbReference>
<dbReference type="SMART" id="SM00387">
    <property type="entry name" value="HATPase_c"/>
    <property type="match status" value="1"/>
</dbReference>
<keyword evidence="6" id="KW-0808">Transferase</keyword>
<evidence type="ECO:0000256" key="6">
    <source>
        <dbReference type="ARBA" id="ARBA00022679"/>
    </source>
</evidence>
<dbReference type="PANTHER" id="PTHR45339:SF1">
    <property type="entry name" value="HYBRID SIGNAL TRANSDUCTION HISTIDINE KINASE J"/>
    <property type="match status" value="1"/>
</dbReference>
<dbReference type="InterPro" id="IPR004358">
    <property type="entry name" value="Sig_transdc_His_kin-like_C"/>
</dbReference>
<protein>
    <recommendedName>
        <fullName evidence="15">Sensory/regulatory protein RpfC</fullName>
        <ecNumber evidence="3">2.7.13.3</ecNumber>
    </recommendedName>
</protein>
<keyword evidence="10" id="KW-0067">ATP-binding</keyword>
<dbReference type="Pfam" id="PF00072">
    <property type="entry name" value="Response_reg"/>
    <property type="match status" value="1"/>
</dbReference>
<keyword evidence="7 17" id="KW-0812">Transmembrane</keyword>
<dbReference type="InterPro" id="IPR036097">
    <property type="entry name" value="HisK_dim/P_sf"/>
</dbReference>
<comment type="subcellular location">
    <subcellularLocation>
        <location evidence="2">Cell membrane</location>
        <topology evidence="2">Multi-pass membrane protein</topology>
    </subcellularLocation>
</comment>
<dbReference type="SUPFAM" id="SSF47384">
    <property type="entry name" value="Homodimeric domain of signal transducing histidine kinase"/>
    <property type="match status" value="1"/>
</dbReference>
<feature type="transmembrane region" description="Helical" evidence="17">
    <location>
        <begin position="183"/>
        <end position="205"/>
    </location>
</feature>
<keyword evidence="8" id="KW-0547">Nucleotide-binding</keyword>
<sequence length="734" mass="79259">MKRRIRRAVQAEFPIRAVIVGVLAMLLIAVVAAATTWIVGERLRTITSSQLAVLTASARLQHQSDVADLSVEAAIATGNTAYAQRYAEIQPQLRATLRRLSEAIHLTESRAAFASVEAAEQEISKLQFAALDLAVSGRREEALQIVADARYRALARSYRRGLSSIQNRSNAFIAATRAETNRYLAVNLATSLAALLLLGVAWIVVVRPARQWANQLADARRRAENATRAKTDFLAVMSHEIRTPLNSIIGFADLLDEDRGLTPEQHRQVRLIQNAGTMLLTVVNDLLDFSKIEAGRIELTLEPFALETLVDNSISIVRGAAEAKGLEVEVSIDRWLPPYLLGDENRLRQVLLNLLNNAVKFTSEGKVSLAVAAAGQDGDQQKVRFTVTDTGPGIAAELQPRLFRPFVQADAWITRRYGGTGLGLSISKRLIELMGGRIELRSIAGEGSSFWFEVSLARAAAPPELALPTAAPSRSDGARILLAEDLPMNQELAKSMLARAGYQVEVAGDGEAAVHAAGTKTFDLVLMDIQMPRMDGISATRRIRALPGTKGQVPILAMTANVLPEQVREFLAAGMNGHIAKPVRQTQLHAAVASALQARGDDRSALAADTAQEVFAPLIFADVQTMLPADRLRGHVETLIGAAARVADAADRLDPECADADRHPERYGEVAADAHKIVSQAGMLGLTRLSDAARALDQAVRQRALIVPARTAFRAAAGDPETFLCPLLAQAEGL</sequence>
<dbReference type="EC" id="2.7.13.3" evidence="3"/>
<feature type="modified residue" description="4-aspartylphosphate" evidence="16">
    <location>
        <position position="528"/>
    </location>
</feature>
<dbReference type="SUPFAM" id="SSF47226">
    <property type="entry name" value="Histidine-containing phosphotransfer domain, HPT domain"/>
    <property type="match status" value="1"/>
</dbReference>
<dbReference type="InterPro" id="IPR005467">
    <property type="entry name" value="His_kinase_dom"/>
</dbReference>
<dbReference type="GO" id="GO:0005886">
    <property type="term" value="C:plasma membrane"/>
    <property type="evidence" value="ECO:0007669"/>
    <property type="project" value="UniProtKB-SubCell"/>
</dbReference>
<dbReference type="SMART" id="SM00448">
    <property type="entry name" value="REC"/>
    <property type="match status" value="1"/>
</dbReference>
<dbReference type="InterPro" id="IPR001789">
    <property type="entry name" value="Sig_transdc_resp-reg_receiver"/>
</dbReference>
<evidence type="ECO:0000256" key="9">
    <source>
        <dbReference type="ARBA" id="ARBA00022777"/>
    </source>
</evidence>
<evidence type="ECO:0000256" key="15">
    <source>
        <dbReference type="ARBA" id="ARBA00068150"/>
    </source>
</evidence>
<dbReference type="Gene3D" id="3.40.50.2300">
    <property type="match status" value="1"/>
</dbReference>
<feature type="domain" description="Response regulatory" evidence="19">
    <location>
        <begin position="479"/>
        <end position="596"/>
    </location>
</feature>
<dbReference type="SUPFAM" id="SSF55874">
    <property type="entry name" value="ATPase domain of HSP90 chaperone/DNA topoisomerase II/histidine kinase"/>
    <property type="match status" value="1"/>
</dbReference>
<dbReference type="InterPro" id="IPR036641">
    <property type="entry name" value="HPT_dom_sf"/>
</dbReference>
<dbReference type="PRINTS" id="PR00344">
    <property type="entry name" value="BCTRLSENSOR"/>
</dbReference>
<dbReference type="GO" id="GO:0005524">
    <property type="term" value="F:ATP binding"/>
    <property type="evidence" value="ECO:0007669"/>
    <property type="project" value="UniProtKB-KW"/>
</dbReference>
<keyword evidence="21" id="KW-1185">Reference proteome</keyword>
<evidence type="ECO:0000256" key="8">
    <source>
        <dbReference type="ARBA" id="ARBA00022741"/>
    </source>
</evidence>
<dbReference type="OrthoDB" id="9801651at2"/>
<dbReference type="FunFam" id="3.30.565.10:FF:000010">
    <property type="entry name" value="Sensor histidine kinase RcsC"/>
    <property type="match status" value="1"/>
</dbReference>
<keyword evidence="13 17" id="KW-0472">Membrane</keyword>
<comment type="caution">
    <text evidence="20">The sequence shown here is derived from an EMBL/GenBank/DDBJ whole genome shotgun (WGS) entry which is preliminary data.</text>
</comment>
<dbReference type="CDD" id="cd16922">
    <property type="entry name" value="HATPase_EvgS-ArcB-TorS-like"/>
    <property type="match status" value="1"/>
</dbReference>
<evidence type="ECO:0000256" key="4">
    <source>
        <dbReference type="ARBA" id="ARBA00022475"/>
    </source>
</evidence>
<dbReference type="InterPro" id="IPR003661">
    <property type="entry name" value="HisK_dim/P_dom"/>
</dbReference>
<keyword evidence="4" id="KW-1003">Cell membrane</keyword>
<evidence type="ECO:0000256" key="12">
    <source>
        <dbReference type="ARBA" id="ARBA00023012"/>
    </source>
</evidence>
<evidence type="ECO:0000256" key="11">
    <source>
        <dbReference type="ARBA" id="ARBA00022989"/>
    </source>
</evidence>
<evidence type="ECO:0000313" key="20">
    <source>
        <dbReference type="EMBL" id="TFI59256.1"/>
    </source>
</evidence>
<evidence type="ECO:0000256" key="7">
    <source>
        <dbReference type="ARBA" id="ARBA00022692"/>
    </source>
</evidence>
<keyword evidence="12" id="KW-0902">Two-component regulatory system</keyword>
<keyword evidence="11 17" id="KW-1133">Transmembrane helix</keyword>
<proteinExistence type="predicted"/>
<feature type="domain" description="Histidine kinase" evidence="18">
    <location>
        <begin position="236"/>
        <end position="458"/>
    </location>
</feature>
<dbReference type="InterPro" id="IPR036890">
    <property type="entry name" value="HATPase_C_sf"/>
</dbReference>
<dbReference type="EMBL" id="SPDV01000008">
    <property type="protein sequence ID" value="TFI59256.1"/>
    <property type="molecule type" value="Genomic_DNA"/>
</dbReference>
<dbReference type="Gene3D" id="3.30.565.10">
    <property type="entry name" value="Histidine kinase-like ATPase, C-terminal domain"/>
    <property type="match status" value="1"/>
</dbReference>
<comment type="subunit">
    <text evidence="14">At low DSF concentrations, interacts with RpfF.</text>
</comment>
<evidence type="ECO:0000256" key="10">
    <source>
        <dbReference type="ARBA" id="ARBA00022840"/>
    </source>
</evidence>
<dbReference type="InterPro" id="IPR003594">
    <property type="entry name" value="HATPase_dom"/>
</dbReference>
<dbReference type="SUPFAM" id="SSF52172">
    <property type="entry name" value="CheY-like"/>
    <property type="match status" value="1"/>
</dbReference>
<dbReference type="RefSeq" id="WP_135084465.1">
    <property type="nucleotide sequence ID" value="NZ_SPDV01000008.1"/>
</dbReference>
<organism evidence="20 21">
    <name type="scientific">Sphingomonas parva</name>
    <dbReference type="NCBI Taxonomy" id="2555898"/>
    <lineage>
        <taxon>Bacteria</taxon>
        <taxon>Pseudomonadati</taxon>
        <taxon>Pseudomonadota</taxon>
        <taxon>Alphaproteobacteria</taxon>
        <taxon>Sphingomonadales</taxon>
        <taxon>Sphingomonadaceae</taxon>
        <taxon>Sphingomonas</taxon>
    </lineage>
</organism>
<dbReference type="PROSITE" id="PS50110">
    <property type="entry name" value="RESPONSE_REGULATORY"/>
    <property type="match status" value="1"/>
</dbReference>
<evidence type="ECO:0000256" key="5">
    <source>
        <dbReference type="ARBA" id="ARBA00022553"/>
    </source>
</evidence>
<evidence type="ECO:0000313" key="21">
    <source>
        <dbReference type="Proteomes" id="UP000298213"/>
    </source>
</evidence>
<reference evidence="20 21" key="1">
    <citation type="submission" date="2019-03" db="EMBL/GenBank/DDBJ databases">
        <title>Genome sequence of Sphingomonas sp. 17J27-24.</title>
        <authorList>
            <person name="Kim M."/>
            <person name="Maeng S."/>
            <person name="Sathiyaraj S."/>
        </authorList>
    </citation>
    <scope>NUCLEOTIDE SEQUENCE [LARGE SCALE GENOMIC DNA]</scope>
    <source>
        <strain evidence="20 21">17J27-24</strain>
    </source>
</reference>
<dbReference type="AlphaFoldDB" id="A0A4Y8ZXN8"/>
<dbReference type="PROSITE" id="PS50109">
    <property type="entry name" value="HIS_KIN"/>
    <property type="match status" value="1"/>
</dbReference>
<evidence type="ECO:0000256" key="13">
    <source>
        <dbReference type="ARBA" id="ARBA00023136"/>
    </source>
</evidence>
<dbReference type="CDD" id="cd17546">
    <property type="entry name" value="REC_hyHK_CKI1_RcsC-like"/>
    <property type="match status" value="1"/>
</dbReference>
<dbReference type="Pfam" id="PF00512">
    <property type="entry name" value="HisKA"/>
    <property type="match status" value="1"/>
</dbReference>
<evidence type="ECO:0000256" key="3">
    <source>
        <dbReference type="ARBA" id="ARBA00012438"/>
    </source>
</evidence>
<evidence type="ECO:0000256" key="2">
    <source>
        <dbReference type="ARBA" id="ARBA00004651"/>
    </source>
</evidence>